<name>A0ACD0WNJ1_CLALS</name>
<organism evidence="1 2">
    <name type="scientific">Clavispora lusitaniae</name>
    <name type="common">Candida lusitaniae</name>
    <dbReference type="NCBI Taxonomy" id="36911"/>
    <lineage>
        <taxon>Eukaryota</taxon>
        <taxon>Fungi</taxon>
        <taxon>Dikarya</taxon>
        <taxon>Ascomycota</taxon>
        <taxon>Saccharomycotina</taxon>
        <taxon>Pichiomycetes</taxon>
        <taxon>Metschnikowiaceae</taxon>
        <taxon>Clavispora</taxon>
    </lineage>
</organism>
<reference evidence="2" key="1">
    <citation type="journal article" date="2019" name="MBio">
        <title>Comparative genomics for the elucidation of multidrug resistance (MDR) in Candida lusitaniae.</title>
        <authorList>
            <person name="Kannan A."/>
            <person name="Asner S.A."/>
            <person name="Trachsel E."/>
            <person name="Kelly S."/>
            <person name="Parker J."/>
            <person name="Sanglard D."/>
        </authorList>
    </citation>
    <scope>NUCLEOTIDE SEQUENCE [LARGE SCALE GENOMIC DNA]</scope>
    <source>
        <strain evidence="2">P1</strain>
    </source>
</reference>
<evidence type="ECO:0000313" key="2">
    <source>
        <dbReference type="Proteomes" id="UP000326582"/>
    </source>
</evidence>
<accession>A0ACD0WNJ1</accession>
<dbReference type="Proteomes" id="UP000326582">
    <property type="component" value="Chromosome 5"/>
</dbReference>
<sequence>MYRLSWKYSGNSYRLLWNSPICVQVQCFLFSIFTDLNTAIKQDIMEYRGRKKDGIEQFIESPQIIRENSLSQLRYMILIEGLGIPEGYEQCPYRSYVWSIMCKVPVFPVQKYAKLINSIPKKLSPELYSKIKNDTFRTLMNDRTFHSKVSEDVLMRLLAAIAISIPNSKVGYVQGMNVLLAPIAYVCHKSEPQAFAIFHHLVTEQIPLYITPNLDGVHTALSLVDMILKIIDPVLSSYLDSKFLKAEIYAFPSVLTLCACTPRLKSVIKLWDFLFAFGTHMNILFIVAQLILNRSTLLQTPQPMKILRSFPNLEENDIIKLSLSFIPEIPKELYDLIARHGYDKRVPDEIKAFQEKNGL</sequence>
<gene>
    <name evidence="1" type="ORF">EJF14_50299</name>
</gene>
<proteinExistence type="predicted"/>
<evidence type="ECO:0000313" key="1">
    <source>
        <dbReference type="EMBL" id="QFZ29074.1"/>
    </source>
</evidence>
<protein>
    <submittedName>
        <fullName evidence="1">Mitotic check point BUB2</fullName>
    </submittedName>
</protein>
<dbReference type="EMBL" id="CP038488">
    <property type="protein sequence ID" value="QFZ29074.1"/>
    <property type="molecule type" value="Genomic_DNA"/>
</dbReference>
<keyword evidence="2" id="KW-1185">Reference proteome</keyword>